<dbReference type="PATRIC" id="fig|1348334.3.peg.3624"/>
<reference evidence="3 4" key="1">
    <citation type="journal article" date="2013" name="Front. Microbiol.">
        <title>Comparative genomic analyses of the cyanobacterium, Lyngbya aestuarii BL J, a powerful hydrogen producer.</title>
        <authorList>
            <person name="Kothari A."/>
            <person name="Vaughn M."/>
            <person name="Garcia-Pichel F."/>
        </authorList>
    </citation>
    <scope>NUCLEOTIDE SEQUENCE [LARGE SCALE GENOMIC DNA]</scope>
    <source>
        <strain evidence="3 4">BL J</strain>
    </source>
</reference>
<proteinExistence type="predicted"/>
<keyword evidence="4" id="KW-1185">Reference proteome</keyword>
<accession>U7QED9</accession>
<comment type="caution">
    <text evidence="3">The sequence shown here is derived from an EMBL/GenBank/DDBJ whole genome shotgun (WGS) entry which is preliminary data.</text>
</comment>
<keyword evidence="2" id="KW-1133">Transmembrane helix</keyword>
<evidence type="ECO:0000256" key="2">
    <source>
        <dbReference type="SAM" id="Phobius"/>
    </source>
</evidence>
<feature type="transmembrane region" description="Helical" evidence="2">
    <location>
        <begin position="53"/>
        <end position="71"/>
    </location>
</feature>
<feature type="compositionally biased region" description="Polar residues" evidence="1">
    <location>
        <begin position="10"/>
        <end position="34"/>
    </location>
</feature>
<name>U7QED9_9CYAN</name>
<organism evidence="3 4">
    <name type="scientific">Lyngbya aestuarii BL J</name>
    <dbReference type="NCBI Taxonomy" id="1348334"/>
    <lineage>
        <taxon>Bacteria</taxon>
        <taxon>Bacillati</taxon>
        <taxon>Cyanobacteriota</taxon>
        <taxon>Cyanophyceae</taxon>
        <taxon>Oscillatoriophycideae</taxon>
        <taxon>Oscillatoriales</taxon>
        <taxon>Microcoleaceae</taxon>
        <taxon>Lyngbya</taxon>
    </lineage>
</organism>
<evidence type="ECO:0000313" key="4">
    <source>
        <dbReference type="Proteomes" id="UP000017127"/>
    </source>
</evidence>
<dbReference type="Proteomes" id="UP000017127">
    <property type="component" value="Unassembled WGS sequence"/>
</dbReference>
<dbReference type="InterPro" id="IPR023346">
    <property type="entry name" value="Lysozyme-like_dom_sf"/>
</dbReference>
<feature type="region of interest" description="Disordered" evidence="1">
    <location>
        <begin position="1"/>
        <end position="42"/>
    </location>
</feature>
<dbReference type="AlphaFoldDB" id="U7QED9"/>
<gene>
    <name evidence="3" type="ORF">M595_3746</name>
</gene>
<sequence>MSRTRRTKNRVQPQNLPSGTPMNPQNFSSASQKRTALALRERRQRRTVGRGRVFQRLILMSLVLAGIVVYWPEAQLDEYVGDQLDIVLEEINRDIDRRWPPLVMEGGDPFVRALMRTISASESNSSKPYHVLYGGRHISDLSHHPDRCVTIVAGPNKGRCTTAAGRYQLLTNTWERIAGHYHPEPNQSWFRQSYNFDAQYQDIVIYRWLTDVEFWEMDIAQDLREGQLSEVLRSLSDTWTSLGYGIEDNVMTPYLPKIYEEILQRELDAVNAPPESNPYSSSSSKLD</sequence>
<dbReference type="SUPFAM" id="SSF53955">
    <property type="entry name" value="Lysozyme-like"/>
    <property type="match status" value="1"/>
</dbReference>
<evidence type="ECO:0000256" key="1">
    <source>
        <dbReference type="SAM" id="MobiDB-lite"/>
    </source>
</evidence>
<keyword evidence="2" id="KW-0472">Membrane</keyword>
<evidence type="ECO:0000313" key="3">
    <source>
        <dbReference type="EMBL" id="ERT06273.1"/>
    </source>
</evidence>
<dbReference type="EMBL" id="AUZM01000039">
    <property type="protein sequence ID" value="ERT06273.1"/>
    <property type="molecule type" value="Genomic_DNA"/>
</dbReference>
<keyword evidence="2" id="KW-0812">Transmembrane</keyword>
<dbReference type="OrthoDB" id="481043at2"/>
<protein>
    <submittedName>
        <fullName evidence="3">Phage lysozyme family protein</fullName>
    </submittedName>
</protein>
<dbReference type="Gene3D" id="1.10.530.10">
    <property type="match status" value="1"/>
</dbReference>